<dbReference type="Gene3D" id="3.40.50.10320">
    <property type="entry name" value="LmbE-like"/>
    <property type="match status" value="1"/>
</dbReference>
<dbReference type="InterPro" id="IPR024078">
    <property type="entry name" value="LmbE-like_dom_sf"/>
</dbReference>
<dbReference type="Pfam" id="PF02585">
    <property type="entry name" value="PIG-L"/>
    <property type="match status" value="1"/>
</dbReference>
<reference evidence="1 2" key="1">
    <citation type="journal article" date="2013" name="Genome Announc.">
        <title>Draft genome sequences for three mercury-methylating, sulfate-reducing bacteria.</title>
        <authorList>
            <person name="Brown S.D."/>
            <person name="Hurt R.A.Jr."/>
            <person name="Gilmour C.C."/>
            <person name="Elias D.A."/>
        </authorList>
    </citation>
    <scope>NUCLEOTIDE SEQUENCE [LARGE SCALE GENOMIC DNA]</scope>
    <source>
        <strain evidence="1 2">DSM 16529</strain>
    </source>
</reference>
<evidence type="ECO:0000313" key="2">
    <source>
        <dbReference type="Proteomes" id="UP000014975"/>
    </source>
</evidence>
<dbReference type="InterPro" id="IPR003737">
    <property type="entry name" value="GlcNAc_PI_deacetylase-related"/>
</dbReference>
<dbReference type="PATRIC" id="fig|1121439.3.peg.1371"/>
<gene>
    <name evidence="1" type="ORF">dsat_2855</name>
</gene>
<dbReference type="Proteomes" id="UP000014975">
    <property type="component" value="Unassembled WGS sequence"/>
</dbReference>
<proteinExistence type="predicted"/>
<evidence type="ECO:0000313" key="1">
    <source>
        <dbReference type="EMBL" id="EPR34216.1"/>
    </source>
</evidence>
<dbReference type="SUPFAM" id="SSF102588">
    <property type="entry name" value="LmbE-like"/>
    <property type="match status" value="1"/>
</dbReference>
<dbReference type="eggNOG" id="COG2120">
    <property type="taxonomic scope" value="Bacteria"/>
</dbReference>
<dbReference type="RefSeq" id="WP_020886820.1">
    <property type="nucleotide sequence ID" value="NZ_ATHI01000014.1"/>
</dbReference>
<name>S7TC65_9BACT</name>
<dbReference type="AlphaFoldDB" id="S7TC65"/>
<protein>
    <submittedName>
        <fullName evidence="1">LmbE family protein</fullName>
    </submittedName>
</protein>
<dbReference type="EMBL" id="ATHI01000014">
    <property type="protein sequence ID" value="EPR34216.1"/>
    <property type="molecule type" value="Genomic_DNA"/>
</dbReference>
<keyword evidence="2" id="KW-1185">Reference proteome</keyword>
<dbReference type="OrthoDB" id="9816564at2"/>
<accession>S7TC65</accession>
<organism evidence="1 2">
    <name type="scientific">Alkalidesulfovibrio alkalitolerans DSM 16529</name>
    <dbReference type="NCBI Taxonomy" id="1121439"/>
    <lineage>
        <taxon>Bacteria</taxon>
        <taxon>Pseudomonadati</taxon>
        <taxon>Thermodesulfobacteriota</taxon>
        <taxon>Desulfovibrionia</taxon>
        <taxon>Desulfovibrionales</taxon>
        <taxon>Desulfovibrionaceae</taxon>
        <taxon>Alkalidesulfovibrio</taxon>
    </lineage>
</organism>
<sequence>MSKTVLSFGLTPGDIAMGCGGSLTLLTDQGWNAVNIFCAYSGENLNALAKEARMAAKILGVGDVAFLLIDPGAQMFGREAMMRAAKLIRKHRPDVIFTFSAQDPTPDRAGLSSCVRAGIEAAASPTTEGLDGEPCCVLTAFGFEIAPPLARYDHAVNISETMNRKMEAIDCYETLIGRKVDEAMQGLARYRGRMSDAGEYAEVFDIMYGEHDPFHEWRDG</sequence>
<comment type="caution">
    <text evidence="1">The sequence shown here is derived from an EMBL/GenBank/DDBJ whole genome shotgun (WGS) entry which is preliminary data.</text>
</comment>
<dbReference type="STRING" id="1121439.dsat_2855"/>